<comment type="subcellular location">
    <subcellularLocation>
        <location evidence="1">Endoplasmic reticulum membrane</location>
        <topology evidence="1">Multi-pass membrane protein</topology>
    </subcellularLocation>
</comment>
<dbReference type="GO" id="GO:0031207">
    <property type="term" value="C:Sec62/Sec63 complex"/>
    <property type="evidence" value="ECO:0007669"/>
    <property type="project" value="TreeGrafter"/>
</dbReference>
<dbReference type="KEGG" id="bdw:94337577"/>
<keyword evidence="6 9" id="KW-1133">Transmembrane helix</keyword>
<dbReference type="SMART" id="SM00973">
    <property type="entry name" value="Sec63"/>
    <property type="match status" value="1"/>
</dbReference>
<evidence type="ECO:0000256" key="3">
    <source>
        <dbReference type="ARBA" id="ARBA00022692"/>
    </source>
</evidence>
<dbReference type="PRINTS" id="PR00625">
    <property type="entry name" value="JDOMAIN"/>
</dbReference>
<evidence type="ECO:0000313" key="11">
    <source>
        <dbReference type="EMBL" id="KAK2195603.1"/>
    </source>
</evidence>
<proteinExistence type="predicted"/>
<reference evidence="11" key="1">
    <citation type="journal article" date="2023" name="Nat. Microbiol.">
        <title>Babesia duncani multi-omics identifies virulence factors and drug targets.</title>
        <authorList>
            <person name="Singh P."/>
            <person name="Lonardi S."/>
            <person name="Liang Q."/>
            <person name="Vydyam P."/>
            <person name="Khabirova E."/>
            <person name="Fang T."/>
            <person name="Gihaz S."/>
            <person name="Thekkiniath J."/>
            <person name="Munshi M."/>
            <person name="Abel S."/>
            <person name="Ciampossin L."/>
            <person name="Batugedara G."/>
            <person name="Gupta M."/>
            <person name="Lu X.M."/>
            <person name="Lenz T."/>
            <person name="Chakravarty S."/>
            <person name="Cornillot E."/>
            <person name="Hu Y."/>
            <person name="Ma W."/>
            <person name="Gonzalez L.M."/>
            <person name="Sanchez S."/>
            <person name="Estrada K."/>
            <person name="Sanchez-Flores A."/>
            <person name="Montero E."/>
            <person name="Harb O.S."/>
            <person name="Le Roch K.G."/>
            <person name="Mamoun C.B."/>
        </authorList>
    </citation>
    <scope>NUCLEOTIDE SEQUENCE</scope>
    <source>
        <strain evidence="11">WA1</strain>
    </source>
</reference>
<dbReference type="RefSeq" id="XP_067802446.1">
    <property type="nucleotide sequence ID" value="XM_067948295.1"/>
</dbReference>
<dbReference type="Gene3D" id="1.10.3380.10">
    <property type="entry name" value="Sec63 N-terminal domain-like domain"/>
    <property type="match status" value="1"/>
</dbReference>
<dbReference type="GO" id="GO:0006620">
    <property type="term" value="P:post-translational protein targeting to endoplasmic reticulum membrane"/>
    <property type="evidence" value="ECO:0007669"/>
    <property type="project" value="TreeGrafter"/>
</dbReference>
<dbReference type="PANTHER" id="PTHR24075">
    <property type="entry name" value="SEC63 DOMAIN-CONTAINING"/>
    <property type="match status" value="1"/>
</dbReference>
<dbReference type="Pfam" id="PF00226">
    <property type="entry name" value="DnaJ"/>
    <property type="match status" value="1"/>
</dbReference>
<dbReference type="Pfam" id="PF02889">
    <property type="entry name" value="Sec63"/>
    <property type="match status" value="1"/>
</dbReference>
<evidence type="ECO:0000313" key="12">
    <source>
        <dbReference type="Proteomes" id="UP001214638"/>
    </source>
</evidence>
<evidence type="ECO:0000256" key="4">
    <source>
        <dbReference type="ARBA" id="ARBA00022824"/>
    </source>
</evidence>
<evidence type="ECO:0000256" key="8">
    <source>
        <dbReference type="ARBA" id="ARBA00023186"/>
    </source>
</evidence>
<evidence type="ECO:0000259" key="10">
    <source>
        <dbReference type="PROSITE" id="PS50076"/>
    </source>
</evidence>
<accession>A0AAD9PIT7</accession>
<dbReference type="GO" id="GO:0003723">
    <property type="term" value="F:RNA binding"/>
    <property type="evidence" value="ECO:0007669"/>
    <property type="project" value="TreeGrafter"/>
</dbReference>
<feature type="transmembrane region" description="Helical" evidence="9">
    <location>
        <begin position="108"/>
        <end position="134"/>
    </location>
</feature>
<dbReference type="InterPro" id="IPR014756">
    <property type="entry name" value="Ig_E-set"/>
</dbReference>
<keyword evidence="2" id="KW-0813">Transport</keyword>
<dbReference type="SUPFAM" id="SSF46565">
    <property type="entry name" value="Chaperone J-domain"/>
    <property type="match status" value="1"/>
</dbReference>
<dbReference type="GO" id="GO:0006614">
    <property type="term" value="P:SRP-dependent cotranslational protein targeting to membrane"/>
    <property type="evidence" value="ECO:0007669"/>
    <property type="project" value="TreeGrafter"/>
</dbReference>
<feature type="transmembrane region" description="Helical" evidence="9">
    <location>
        <begin position="23"/>
        <end position="46"/>
    </location>
</feature>
<dbReference type="Gene3D" id="1.10.287.110">
    <property type="entry name" value="DnaJ domain"/>
    <property type="match status" value="1"/>
</dbReference>
<dbReference type="GO" id="GO:0008320">
    <property type="term" value="F:protein transmembrane transporter activity"/>
    <property type="evidence" value="ECO:0007669"/>
    <property type="project" value="TreeGrafter"/>
</dbReference>
<dbReference type="PANTHER" id="PTHR24075:SF0">
    <property type="entry name" value="TRANSLOCATION PROTEIN SEC63 HOMOLOG"/>
    <property type="match status" value="1"/>
</dbReference>
<feature type="transmembrane region" description="Helical" evidence="9">
    <location>
        <begin position="236"/>
        <end position="258"/>
    </location>
</feature>
<protein>
    <submittedName>
        <fullName evidence="11">Bifunctional DnaJ domain/Immunoglobulin E-set/Sec63 domain/Chaperone J-domain superfamily/C2 domain superfamily/Translocation protein Sec63</fullName>
    </submittedName>
</protein>
<dbReference type="SMART" id="SM00271">
    <property type="entry name" value="DnaJ"/>
    <property type="match status" value="1"/>
</dbReference>
<dbReference type="AlphaFoldDB" id="A0AAD9PIT7"/>
<keyword evidence="4" id="KW-0256">Endoplasmic reticulum</keyword>
<keyword evidence="3 9" id="KW-0812">Transmembrane</keyword>
<dbReference type="Gene3D" id="1.10.150.20">
    <property type="entry name" value="5' to 3' exonuclease, C-terminal subdomain"/>
    <property type="match status" value="1"/>
</dbReference>
<gene>
    <name evidence="11" type="ORF">BdWA1_003280</name>
</gene>
<dbReference type="SUPFAM" id="SSF81296">
    <property type="entry name" value="E set domains"/>
    <property type="match status" value="1"/>
</dbReference>
<dbReference type="InterPro" id="IPR004179">
    <property type="entry name" value="Sec63-dom"/>
</dbReference>
<dbReference type="Proteomes" id="UP001214638">
    <property type="component" value="Unassembled WGS sequence"/>
</dbReference>
<keyword evidence="8" id="KW-0143">Chaperone</keyword>
<evidence type="ECO:0000256" key="9">
    <source>
        <dbReference type="SAM" id="Phobius"/>
    </source>
</evidence>
<name>A0AAD9PIT7_9APIC</name>
<dbReference type="GeneID" id="94337577"/>
<evidence type="ECO:0000256" key="1">
    <source>
        <dbReference type="ARBA" id="ARBA00004477"/>
    </source>
</evidence>
<dbReference type="PROSITE" id="PS50076">
    <property type="entry name" value="DNAJ_2"/>
    <property type="match status" value="1"/>
</dbReference>
<dbReference type="InterPro" id="IPR035892">
    <property type="entry name" value="C2_domain_sf"/>
</dbReference>
<comment type="caution">
    <text evidence="11">The sequence shown here is derived from an EMBL/GenBank/DDBJ whole genome shotgun (WGS) entry which is preliminary data.</text>
</comment>
<keyword evidence="5" id="KW-0653">Protein transport</keyword>
<keyword evidence="7 9" id="KW-0472">Membrane</keyword>
<evidence type="ECO:0000256" key="7">
    <source>
        <dbReference type="ARBA" id="ARBA00023136"/>
    </source>
</evidence>
<evidence type="ECO:0000256" key="6">
    <source>
        <dbReference type="ARBA" id="ARBA00022989"/>
    </source>
</evidence>
<evidence type="ECO:0000256" key="2">
    <source>
        <dbReference type="ARBA" id="ARBA00022448"/>
    </source>
</evidence>
<organism evidence="11 12">
    <name type="scientific">Babesia duncani</name>
    <dbReference type="NCBI Taxonomy" id="323732"/>
    <lineage>
        <taxon>Eukaryota</taxon>
        <taxon>Sar</taxon>
        <taxon>Alveolata</taxon>
        <taxon>Apicomplexa</taxon>
        <taxon>Aconoidasida</taxon>
        <taxon>Piroplasmida</taxon>
        <taxon>Babesiidae</taxon>
        <taxon>Babesia</taxon>
    </lineage>
</organism>
<dbReference type="InterPro" id="IPR001623">
    <property type="entry name" value="DnaJ_domain"/>
</dbReference>
<dbReference type="SUPFAM" id="SSF158702">
    <property type="entry name" value="Sec63 N-terminal domain-like"/>
    <property type="match status" value="1"/>
</dbReference>
<feature type="domain" description="J" evidence="10">
    <location>
        <begin position="146"/>
        <end position="211"/>
    </location>
</feature>
<dbReference type="Gene3D" id="2.60.40.150">
    <property type="entry name" value="C2 domain"/>
    <property type="match status" value="1"/>
</dbReference>
<dbReference type="InterPro" id="IPR036869">
    <property type="entry name" value="J_dom_sf"/>
</dbReference>
<evidence type="ECO:0000256" key="5">
    <source>
        <dbReference type="ARBA" id="ARBA00022927"/>
    </source>
</evidence>
<dbReference type="EMBL" id="JALLKP010000004">
    <property type="protein sequence ID" value="KAK2195603.1"/>
    <property type="molecule type" value="Genomic_DNA"/>
</dbReference>
<sequence length="630" mass="72492">MSQFHETFTRAGKKDPLLSYDDFASRIFMSGFLTCFLLPITITLLFKWLRPRRNSLALNLRLSDVHLDDGSTKVFLCKCSLCRKRREKERQSSLLLQNWFSYSRVFQVILLAFFWFIVIYLIKGLLFVACTFHLDINVADNIKRFDPFALLGVATDATVKEIKRAYRHLSLKFHPDRNPNDPEMAAHFILITKAYKALTNEQSRRNYERYGNPDGPGMMKIGIGLPRFLVDEDNQVIILSIFFVVLLLVMPGVFLWYYNKQKLYASSGIRVDTLHLIYFTLNENTRHKNLPEIYSCSAECCEIPSNAGDDANLKRLLGNLGDFKRTAISRETFRNFVILLCHMNRNDELTENFKGVQAEILKYSMIITQCMIDICICKSWGLTLRSIIDFRRCLVQGLSNRRDALLQIPHFTMEHVGHVQKGKNATKSVSYFVNQSRQDRRGTVTLTPEELADVDAFCEFYPRPELSVKVYVADSQEIYLDDLLTVDITLKRNVPEGYELVGPVHAPHFPWIKYEEWFFILAYADHPDEILAFSNATSRQAEIKHFLQFAVHRPGPTTLIVTAACDSYFDCDVECSIEFVAKIPNVVSASEFKIHPEDLALDMQQSVLNKVLGDILGAESSDEEEEVYDD</sequence>
<keyword evidence="12" id="KW-1185">Reference proteome</keyword>
<dbReference type="CDD" id="cd06257">
    <property type="entry name" value="DnaJ"/>
    <property type="match status" value="1"/>
</dbReference>